<keyword evidence="3" id="KW-1185">Reference proteome</keyword>
<evidence type="ECO:0000313" key="2">
    <source>
        <dbReference type="EMBL" id="KAL3370798.1"/>
    </source>
</evidence>
<reference evidence="2 3" key="1">
    <citation type="submission" date="2024-05" db="EMBL/GenBank/DDBJ databases">
        <title>De novo assembly of an allotetraploid wild potato.</title>
        <authorList>
            <person name="Hosaka A.J."/>
        </authorList>
    </citation>
    <scope>NUCLEOTIDE SEQUENCE [LARGE SCALE GENOMIC DNA]</scope>
    <source>
        <tissue evidence="2">Young leaves</tissue>
    </source>
</reference>
<proteinExistence type="predicted"/>
<feature type="compositionally biased region" description="Polar residues" evidence="1">
    <location>
        <begin position="1"/>
        <end position="11"/>
    </location>
</feature>
<accession>A0ABD2UPM5</accession>
<evidence type="ECO:0000313" key="3">
    <source>
        <dbReference type="Proteomes" id="UP001627284"/>
    </source>
</evidence>
<dbReference type="Proteomes" id="UP001627284">
    <property type="component" value="Unassembled WGS sequence"/>
</dbReference>
<gene>
    <name evidence="2" type="ORF">AABB24_007700</name>
</gene>
<feature type="compositionally biased region" description="Low complexity" evidence="1">
    <location>
        <begin position="65"/>
        <end position="85"/>
    </location>
</feature>
<sequence>MRLGDSSSDQSDGMAGTPLLTQRFVHPDVSPSSTAAPSATPHDTMFALAPGQKDRLGRPTFTGYSLSTTLSAGTPSPTGTSSQLSAMRLGDSSSDQSDGMAGTPLLTQRFVHPDVSPSFTAAPSATPHDTMFALAPGQKDRLGRVMIEPDRLSMLPGL</sequence>
<dbReference type="EMBL" id="JBJKTR010000004">
    <property type="protein sequence ID" value="KAL3370798.1"/>
    <property type="molecule type" value="Genomic_DNA"/>
</dbReference>
<feature type="compositionally biased region" description="Low complexity" evidence="1">
    <location>
        <begin position="30"/>
        <end position="41"/>
    </location>
</feature>
<feature type="region of interest" description="Disordered" evidence="1">
    <location>
        <begin position="1"/>
        <end position="103"/>
    </location>
</feature>
<protein>
    <submittedName>
        <fullName evidence="2">Uncharacterized protein</fullName>
    </submittedName>
</protein>
<evidence type="ECO:0000256" key="1">
    <source>
        <dbReference type="SAM" id="MobiDB-lite"/>
    </source>
</evidence>
<dbReference type="AlphaFoldDB" id="A0ABD2UPM5"/>
<name>A0ABD2UPM5_9SOLN</name>
<organism evidence="2 3">
    <name type="scientific">Solanum stoloniferum</name>
    <dbReference type="NCBI Taxonomy" id="62892"/>
    <lineage>
        <taxon>Eukaryota</taxon>
        <taxon>Viridiplantae</taxon>
        <taxon>Streptophyta</taxon>
        <taxon>Embryophyta</taxon>
        <taxon>Tracheophyta</taxon>
        <taxon>Spermatophyta</taxon>
        <taxon>Magnoliopsida</taxon>
        <taxon>eudicotyledons</taxon>
        <taxon>Gunneridae</taxon>
        <taxon>Pentapetalae</taxon>
        <taxon>asterids</taxon>
        <taxon>lamiids</taxon>
        <taxon>Solanales</taxon>
        <taxon>Solanaceae</taxon>
        <taxon>Solanoideae</taxon>
        <taxon>Solaneae</taxon>
        <taxon>Solanum</taxon>
    </lineage>
</organism>
<comment type="caution">
    <text evidence="2">The sequence shown here is derived from an EMBL/GenBank/DDBJ whole genome shotgun (WGS) entry which is preliminary data.</text>
</comment>